<evidence type="ECO:0008006" key="4">
    <source>
        <dbReference type="Google" id="ProtNLM"/>
    </source>
</evidence>
<evidence type="ECO:0000313" key="2">
    <source>
        <dbReference type="EMBL" id="MDZ5458111.1"/>
    </source>
</evidence>
<dbReference type="EMBL" id="JAXOJX010000026">
    <property type="protein sequence ID" value="MDZ5458111.1"/>
    <property type="molecule type" value="Genomic_DNA"/>
</dbReference>
<proteinExistence type="predicted"/>
<feature type="chain" id="PRO_5045411844" description="Carboxypeptidase regulatory-like domain-containing protein" evidence="1">
    <location>
        <begin position="24"/>
        <end position="141"/>
    </location>
</feature>
<evidence type="ECO:0000313" key="3">
    <source>
        <dbReference type="Proteomes" id="UP001293718"/>
    </source>
</evidence>
<protein>
    <recommendedName>
        <fullName evidence="4">Carboxypeptidase regulatory-like domain-containing protein</fullName>
    </recommendedName>
</protein>
<evidence type="ECO:0000256" key="1">
    <source>
        <dbReference type="SAM" id="SignalP"/>
    </source>
</evidence>
<keyword evidence="1" id="KW-0732">Signal</keyword>
<organism evidence="2 3">
    <name type="scientific">Azohydromonas lata</name>
    <dbReference type="NCBI Taxonomy" id="45677"/>
    <lineage>
        <taxon>Bacteria</taxon>
        <taxon>Pseudomonadati</taxon>
        <taxon>Pseudomonadota</taxon>
        <taxon>Betaproteobacteria</taxon>
        <taxon>Burkholderiales</taxon>
        <taxon>Sphaerotilaceae</taxon>
        <taxon>Azohydromonas</taxon>
    </lineage>
</organism>
<name>A0ABU5IG52_9BURK</name>
<keyword evidence="3" id="KW-1185">Reference proteome</keyword>
<gene>
    <name evidence="2" type="ORF">SM757_16165</name>
</gene>
<dbReference type="RefSeq" id="WP_322466281.1">
    <property type="nucleotide sequence ID" value="NZ_JAXOJX010000026.1"/>
</dbReference>
<comment type="caution">
    <text evidence="2">The sequence shown here is derived from an EMBL/GenBank/DDBJ whole genome shotgun (WGS) entry which is preliminary data.</text>
</comment>
<reference evidence="2 3" key="1">
    <citation type="submission" date="2023-11" db="EMBL/GenBank/DDBJ databases">
        <title>Draft genome of Azohydromonas lata strain H1 (DSM1123), a polyhydroxyalkanoate producer.</title>
        <authorList>
            <person name="Traversa D."/>
            <person name="D'Addabbo P."/>
            <person name="Pazzani C."/>
            <person name="Manzari C."/>
            <person name="Chiara M."/>
            <person name="Scrascia M."/>
        </authorList>
    </citation>
    <scope>NUCLEOTIDE SEQUENCE [LARGE SCALE GENOMIC DNA]</scope>
    <source>
        <strain evidence="2 3">H1</strain>
    </source>
</reference>
<feature type="signal peptide" evidence="1">
    <location>
        <begin position="1"/>
        <end position="23"/>
    </location>
</feature>
<accession>A0ABU5IG52</accession>
<sequence length="141" mass="14838">MARHKGKAALALAWALCGALAWAQQPGTDAGSMVETVATPAAVKYLNGGAGDEERSALMAQWPQFPLLIVFSASGGAYAVADGVRVANAQGTTVLEVAQAGPLLMVNLPPGEYRVQARVGDAVQERRLQLGSQPQRLDWRL</sequence>
<dbReference type="Proteomes" id="UP001293718">
    <property type="component" value="Unassembled WGS sequence"/>
</dbReference>